<sequence length="431" mass="50099">MASEKVDNIINFINKLPEFHCFIVNGEFILQPMKEKKCPCGSNKKFKSCCLSKANKIENHYMQLKHSKGSSFAIKELNRKIKNYIEKDKFEANPSSKMYDNFLRKKKAAFCLAADSPKQCTSSKINYAHTLSKNPIISILSNKKTTKPITFNRFLNFPKINIEEYFVSIKDDEASVVNTFCKHHDDELFKEIEKNKRYQGQYIQDLQFGLKAIALNVYTNILQILFLQKLLSECEELWLEPQAMKDYYNHLLDLRETHSFSKIIIDSIYNEKDILLTFNYTIPNYVAKFAYCQTHSINKDLENKSIDELTLCMINIFPTKENATQIILSVSNEKGAYSRLFKQLESAKVNNDIKKIIRFFGNIIANSGTNLYFEANYFSSLTEKEKAVLYYSFSKNGAIRIANNLKNKFLDTMNERELADIYIKILFKGLL</sequence>
<name>A0A9X5V9S4_BACCE</name>
<dbReference type="RefSeq" id="WP_065382027.1">
    <property type="nucleotide sequence ID" value="NZ_CP014486.1"/>
</dbReference>
<evidence type="ECO:0008006" key="3">
    <source>
        <dbReference type="Google" id="ProtNLM"/>
    </source>
</evidence>
<organism evidence="1 2">
    <name type="scientific">Bacillus cereus</name>
    <dbReference type="NCBI Taxonomy" id="1396"/>
    <lineage>
        <taxon>Bacteria</taxon>
        <taxon>Bacillati</taxon>
        <taxon>Bacillota</taxon>
        <taxon>Bacilli</taxon>
        <taxon>Bacillales</taxon>
        <taxon>Bacillaceae</taxon>
        <taxon>Bacillus</taxon>
        <taxon>Bacillus cereus group</taxon>
    </lineage>
</organism>
<dbReference type="EMBL" id="MLYK01000040">
    <property type="protein sequence ID" value="OJS94501.1"/>
    <property type="molecule type" value="Genomic_DNA"/>
</dbReference>
<evidence type="ECO:0000313" key="2">
    <source>
        <dbReference type="Proteomes" id="UP000184161"/>
    </source>
</evidence>
<protein>
    <recommendedName>
        <fullName evidence="3">Zinc chelation protein SecC</fullName>
    </recommendedName>
</protein>
<proteinExistence type="predicted"/>
<dbReference type="Proteomes" id="UP000184161">
    <property type="component" value="Unassembled WGS sequence"/>
</dbReference>
<reference evidence="1 2" key="1">
    <citation type="submission" date="2016-10" db="EMBL/GenBank/DDBJ databases">
        <title>Draft Genome Sequence of one Bacillus cereus strain isolated from pooled breast milk.</title>
        <authorList>
            <person name="Woudstra C."/>
            <person name="Chamoin A."/>
            <person name="Gentil S."/>
            <person name="Rambeloson T."/>
            <person name="Delannoye S."/>
            <person name="Heinnekine J.A."/>
            <person name="Herbin S."/>
            <person name="Fach P."/>
        </authorList>
    </citation>
    <scope>NUCLEOTIDE SEQUENCE [LARGE SCALE GENOMIC DNA]</scope>
    <source>
        <strain evidence="1 2">16SBCL1279</strain>
    </source>
</reference>
<comment type="caution">
    <text evidence="1">The sequence shown here is derived from an EMBL/GenBank/DDBJ whole genome shotgun (WGS) entry which is preliminary data.</text>
</comment>
<evidence type="ECO:0000313" key="1">
    <source>
        <dbReference type="EMBL" id="OJS94501.1"/>
    </source>
</evidence>
<dbReference type="AlphaFoldDB" id="A0A9X5V9S4"/>
<gene>
    <name evidence="1" type="ORF">BKK64_17455</name>
</gene>
<accession>A0A9X5V9S4</accession>